<dbReference type="EMBL" id="LR134149">
    <property type="protein sequence ID" value="VEA44713.1"/>
    <property type="molecule type" value="Genomic_DNA"/>
</dbReference>
<organism evidence="1 2">
    <name type="scientific">Salmonella enterica I</name>
    <dbReference type="NCBI Taxonomy" id="59201"/>
    <lineage>
        <taxon>Bacteria</taxon>
        <taxon>Pseudomonadati</taxon>
        <taxon>Pseudomonadota</taxon>
        <taxon>Gammaproteobacteria</taxon>
        <taxon>Enterobacterales</taxon>
        <taxon>Enterobacteriaceae</taxon>
        <taxon>Salmonella</taxon>
    </lineage>
</organism>
<protein>
    <submittedName>
        <fullName evidence="1">Uncharacterized protein</fullName>
    </submittedName>
</protein>
<sequence length="63" mass="7076">MRIYHRHFYIGMAQNIAKYQNVSAIHHKVTGECMAQNVGALALRKLDTGSLYCALKGLPAWSK</sequence>
<evidence type="ECO:0000313" key="1">
    <source>
        <dbReference type="EMBL" id="VEA44713.1"/>
    </source>
</evidence>
<proteinExistence type="predicted"/>
<evidence type="ECO:0000313" key="2">
    <source>
        <dbReference type="Proteomes" id="UP000277214"/>
    </source>
</evidence>
<dbReference type="Proteomes" id="UP000277214">
    <property type="component" value="Chromosome 1"/>
</dbReference>
<name>A0A3S4JDW0_SALET</name>
<reference evidence="1 2" key="1">
    <citation type="submission" date="2018-12" db="EMBL/GenBank/DDBJ databases">
        <authorList>
            <consortium name="Pathogen Informatics"/>
        </authorList>
    </citation>
    <scope>NUCLEOTIDE SEQUENCE [LARGE SCALE GENOMIC DNA]</scope>
    <source>
        <strain evidence="1 2">NCTC8272</strain>
    </source>
</reference>
<gene>
    <name evidence="1" type="ORF">NCTC8272_05755</name>
</gene>
<accession>A0A3S4JDW0</accession>
<dbReference type="AlphaFoldDB" id="A0A3S4JDW0"/>